<reference evidence="2" key="2">
    <citation type="journal article" date="2024" name="Antonie Van Leeuwenhoek">
        <title>Roseihalotalea indica gen. nov., sp. nov., a halophilic Bacteroidetes from mesopelagic Southwest Indian Ocean with higher carbohydrate metabolic potential.</title>
        <authorList>
            <person name="Chen B."/>
            <person name="Zhang M."/>
            <person name="Lin D."/>
            <person name="Ye J."/>
            <person name="Tang K."/>
        </authorList>
    </citation>
    <scope>NUCLEOTIDE SEQUENCE</scope>
    <source>
        <strain evidence="2">TK19036</strain>
    </source>
</reference>
<name>A0AA49GSJ7_9BACT</name>
<evidence type="ECO:0000313" key="2">
    <source>
        <dbReference type="EMBL" id="WKN38778.1"/>
    </source>
</evidence>
<proteinExistence type="predicted"/>
<protein>
    <recommendedName>
        <fullName evidence="3">DUF1349 domain-containing protein</fullName>
    </recommendedName>
</protein>
<feature type="signal peptide" evidence="1">
    <location>
        <begin position="1"/>
        <end position="21"/>
    </location>
</feature>
<accession>A0AA49GSJ7</accession>
<evidence type="ECO:0000256" key="1">
    <source>
        <dbReference type="SAM" id="SignalP"/>
    </source>
</evidence>
<evidence type="ECO:0008006" key="3">
    <source>
        <dbReference type="Google" id="ProtNLM"/>
    </source>
</evidence>
<keyword evidence="1" id="KW-0732">Signal</keyword>
<dbReference type="EMBL" id="CP120682">
    <property type="protein sequence ID" value="WKN38778.1"/>
    <property type="molecule type" value="Genomic_DNA"/>
</dbReference>
<reference evidence="2" key="1">
    <citation type="journal article" date="2023" name="Comput. Struct. Biotechnol. J.">
        <title>Discovery of a novel marine Bacteroidetes with a rich repertoire of carbohydrate-active enzymes.</title>
        <authorList>
            <person name="Chen B."/>
            <person name="Liu G."/>
            <person name="Chen Q."/>
            <person name="Wang H."/>
            <person name="Liu L."/>
            <person name="Tang K."/>
        </authorList>
    </citation>
    <scope>NUCLEOTIDE SEQUENCE</scope>
    <source>
        <strain evidence="2">TK19036</strain>
    </source>
</reference>
<gene>
    <name evidence="2" type="ORF">K4G66_08685</name>
</gene>
<dbReference type="AlphaFoldDB" id="A0AA49GSJ7"/>
<organism evidence="2">
    <name type="scientific">Roseihalotalea indica</name>
    <dbReference type="NCBI Taxonomy" id="2867963"/>
    <lineage>
        <taxon>Bacteria</taxon>
        <taxon>Pseudomonadati</taxon>
        <taxon>Bacteroidota</taxon>
        <taxon>Cytophagia</taxon>
        <taxon>Cytophagales</taxon>
        <taxon>Catalimonadaceae</taxon>
        <taxon>Roseihalotalea</taxon>
    </lineage>
</organism>
<feature type="chain" id="PRO_5041285708" description="DUF1349 domain-containing protein" evidence="1">
    <location>
        <begin position="22"/>
        <end position="213"/>
    </location>
</feature>
<sequence length="213" mass="23970">MPYLKIIAVLSSVLLMGTAVTQPEKPGIFEGHTDIGNPKHAGNAQYNEATQTYTLRGSGYNIWFERDEFHYLYQQRNGDFTATAQFTFVGEGGDPHRKVGWMIREALTDTAVHVSAVSHGDGLTVLQWRTEPGVMMRDPEDEIFFPDKNLEVIQLERSGQTVIMRVGHPGEELQEVGSYEMKRLPEDVYVGLFICSHNPEEVEEATISHVSIE</sequence>
<dbReference type="Gene3D" id="2.60.120.200">
    <property type="match status" value="1"/>
</dbReference>